<dbReference type="Proteomes" id="UP000266272">
    <property type="component" value="Unassembled WGS sequence"/>
</dbReference>
<dbReference type="Gene3D" id="3.80.10.10">
    <property type="entry name" value="Ribonuclease Inhibitor"/>
    <property type="match status" value="1"/>
</dbReference>
<dbReference type="InterPro" id="IPR052109">
    <property type="entry name" value="SRRM_Domain-Containing"/>
</dbReference>
<feature type="compositionally biased region" description="Basic residues" evidence="1">
    <location>
        <begin position="545"/>
        <end position="555"/>
    </location>
</feature>
<accession>A0A395N7U9</accession>
<dbReference type="PANTHER" id="PTHR34755">
    <property type="entry name" value="SERINE/ARGININE REPETITIVE MATRIX PROTEIN 3-RELATED"/>
    <property type="match status" value="1"/>
</dbReference>
<feature type="compositionally biased region" description="Polar residues" evidence="1">
    <location>
        <begin position="33"/>
        <end position="46"/>
    </location>
</feature>
<feature type="compositionally biased region" description="Polar residues" evidence="1">
    <location>
        <begin position="529"/>
        <end position="538"/>
    </location>
</feature>
<gene>
    <name evidence="2" type="ORF">TARUN_10056</name>
</gene>
<evidence type="ECO:0000313" key="2">
    <source>
        <dbReference type="EMBL" id="RFU72202.1"/>
    </source>
</evidence>
<dbReference type="EMBL" id="PXOA01000929">
    <property type="protein sequence ID" value="RFU72202.1"/>
    <property type="molecule type" value="Genomic_DNA"/>
</dbReference>
<dbReference type="STRING" id="490622.A0A395N7U9"/>
<feature type="compositionally biased region" description="Polar residues" evidence="1">
    <location>
        <begin position="1"/>
        <end position="27"/>
    </location>
</feature>
<dbReference type="OrthoDB" id="5395390at2759"/>
<organism evidence="2 3">
    <name type="scientific">Trichoderma arundinaceum</name>
    <dbReference type="NCBI Taxonomy" id="490622"/>
    <lineage>
        <taxon>Eukaryota</taxon>
        <taxon>Fungi</taxon>
        <taxon>Dikarya</taxon>
        <taxon>Ascomycota</taxon>
        <taxon>Pezizomycotina</taxon>
        <taxon>Sordariomycetes</taxon>
        <taxon>Hypocreomycetidae</taxon>
        <taxon>Hypocreales</taxon>
        <taxon>Hypocreaceae</taxon>
        <taxon>Trichoderma</taxon>
    </lineage>
</organism>
<name>A0A395N7U9_TRIAR</name>
<feature type="region of interest" description="Disordered" evidence="1">
    <location>
        <begin position="529"/>
        <end position="626"/>
    </location>
</feature>
<reference evidence="2 3" key="1">
    <citation type="journal article" date="2018" name="PLoS Pathog.">
        <title>Evolution of structural diversity of trichothecenes, a family of toxins produced by plant pathogenic and entomopathogenic fungi.</title>
        <authorList>
            <person name="Proctor R.H."/>
            <person name="McCormick S.P."/>
            <person name="Kim H.S."/>
            <person name="Cardoza R.E."/>
            <person name="Stanley A.M."/>
            <person name="Lindo L."/>
            <person name="Kelly A."/>
            <person name="Brown D.W."/>
            <person name="Lee T."/>
            <person name="Vaughan M.M."/>
            <person name="Alexander N.J."/>
            <person name="Busman M."/>
            <person name="Gutierrez S."/>
        </authorList>
    </citation>
    <scope>NUCLEOTIDE SEQUENCE [LARGE SCALE GENOMIC DNA]</scope>
    <source>
        <strain evidence="2 3">IBT 40837</strain>
    </source>
</reference>
<feature type="compositionally biased region" description="Acidic residues" evidence="1">
    <location>
        <begin position="597"/>
        <end position="607"/>
    </location>
</feature>
<sequence length="683" mass="77335">MPLTRSAGQRTVAQNSNLNCRRNPSRQSRAHASRTSTQSNGFAPSTDSRRAREVSADTQESDSSASWSHSEYHHAPVSPVRDSVHRRSNRIAAGHSGKANDRVKSHSRSKGTSQSVPSTKKGDKSHGRGRSVTALDSPSKRRHTASHSIGEMPPISSVNWADLRVPYQFWVDVFLYARSEGGADAPNTNWLLQVATSLYQLIRPLTRLKELIFYTPTDQPPYRKLDTHTRWNYSDDIFLALASPLDDSEGLAGKQRIATSLKSWEWSGSLLGGHVANFSDILRIHQTPSFAHLTRLSFTNFQVPSLRNLQPKPETAGDNLQGDLQDDAAIDAIADTIAQLKFLKHLVFESSTIMTDRLLPLLPRNLTHLELINCWEIKSEDLAMFLITHGSNLRALTLMHNQSLNLAFLTILADACSSLRELRMNMSYFRHHDSLNDADPMYEFALLPDQVPRWPSSIRVIDIEHIRSWSVDTAQMFIQSLVDNARNLPNLRHLVIKTMLDIPWQARAALRSELRPMVERVFLRTVESPQGTTTFPQASSTRTSPRSRKRKRSRSSKSPLRRSDRIEAHVRSSHRHPRRENSSQRGQLGRPLYREPETDEDEFDITELSDSVTSEIRQTPAPDTQQEPAIQGLCDTVNIVFDNQKVRELQYSMEDFLTDDDESSGVEWDGDEDDDEYSFAIAF</sequence>
<dbReference type="InterPro" id="IPR032675">
    <property type="entry name" value="LRR_dom_sf"/>
</dbReference>
<feature type="compositionally biased region" description="Polar residues" evidence="1">
    <location>
        <begin position="608"/>
        <end position="626"/>
    </location>
</feature>
<dbReference type="SUPFAM" id="SSF52047">
    <property type="entry name" value="RNI-like"/>
    <property type="match status" value="1"/>
</dbReference>
<dbReference type="PANTHER" id="PTHR34755:SF4">
    <property type="entry name" value="F-BOX DOMAIN-CONTAINING PROTEIN"/>
    <property type="match status" value="1"/>
</dbReference>
<comment type="caution">
    <text evidence="2">The sequence shown here is derived from an EMBL/GenBank/DDBJ whole genome shotgun (WGS) entry which is preliminary data.</text>
</comment>
<proteinExistence type="predicted"/>
<evidence type="ECO:0000256" key="1">
    <source>
        <dbReference type="SAM" id="MobiDB-lite"/>
    </source>
</evidence>
<feature type="region of interest" description="Disordered" evidence="1">
    <location>
        <begin position="1"/>
        <end position="151"/>
    </location>
</feature>
<feature type="compositionally biased region" description="Basic and acidic residues" evidence="1">
    <location>
        <begin position="561"/>
        <end position="570"/>
    </location>
</feature>
<keyword evidence="3" id="KW-1185">Reference proteome</keyword>
<dbReference type="AlphaFoldDB" id="A0A395N7U9"/>
<evidence type="ECO:0000313" key="3">
    <source>
        <dbReference type="Proteomes" id="UP000266272"/>
    </source>
</evidence>
<protein>
    <submittedName>
        <fullName evidence="2">Uncharacterized protein</fullName>
    </submittedName>
</protein>